<dbReference type="Pfam" id="PF13406">
    <property type="entry name" value="SLT_2"/>
    <property type="match status" value="1"/>
</dbReference>
<dbReference type="InterPro" id="IPR036366">
    <property type="entry name" value="PGBDSf"/>
</dbReference>
<dbReference type="NCBIfam" id="TIGR02283">
    <property type="entry name" value="MltB_2"/>
    <property type="match status" value="1"/>
</dbReference>
<protein>
    <submittedName>
        <fullName evidence="4">Lytic murein transglycosylase</fullName>
    </submittedName>
</protein>
<evidence type="ECO:0000313" key="4">
    <source>
        <dbReference type="EMBL" id="RDV03423.1"/>
    </source>
</evidence>
<evidence type="ECO:0000259" key="2">
    <source>
        <dbReference type="Pfam" id="PF01471"/>
    </source>
</evidence>
<evidence type="ECO:0000259" key="3">
    <source>
        <dbReference type="Pfam" id="PF13406"/>
    </source>
</evidence>
<dbReference type="AlphaFoldDB" id="A0A371B7J6"/>
<feature type="chain" id="PRO_5016844810" evidence="1">
    <location>
        <begin position="23"/>
        <end position="443"/>
    </location>
</feature>
<dbReference type="InterPro" id="IPR002477">
    <property type="entry name" value="Peptidoglycan-bd-like"/>
</dbReference>
<proteinExistence type="predicted"/>
<evidence type="ECO:0000313" key="5">
    <source>
        <dbReference type="Proteomes" id="UP000263993"/>
    </source>
</evidence>
<dbReference type="InterPro" id="IPR011970">
    <property type="entry name" value="MltB_2"/>
</dbReference>
<dbReference type="PANTHER" id="PTHR30163:SF8">
    <property type="entry name" value="LYTIC MUREIN TRANSGLYCOSYLASE"/>
    <property type="match status" value="1"/>
</dbReference>
<dbReference type="Gene3D" id="1.10.101.10">
    <property type="entry name" value="PGBD-like superfamily/PGBD"/>
    <property type="match status" value="1"/>
</dbReference>
<accession>A0A371B7J6</accession>
<dbReference type="InterPro" id="IPR036365">
    <property type="entry name" value="PGBD-like_sf"/>
</dbReference>
<feature type="domain" description="Transglycosylase SLT" evidence="3">
    <location>
        <begin position="72"/>
        <end position="363"/>
    </location>
</feature>
<reference evidence="5" key="1">
    <citation type="submission" date="2018-08" db="EMBL/GenBank/DDBJ databases">
        <authorList>
            <person name="Kim S.-J."/>
            <person name="Jung G.-Y."/>
        </authorList>
    </citation>
    <scope>NUCLEOTIDE SEQUENCE [LARGE SCALE GENOMIC DNA]</scope>
    <source>
        <strain evidence="5">GY_H</strain>
    </source>
</reference>
<feature type="domain" description="Peptidoglycan binding-like" evidence="2">
    <location>
        <begin position="384"/>
        <end position="437"/>
    </location>
</feature>
<gene>
    <name evidence="4" type="ORF">DXH78_01740</name>
</gene>
<comment type="caution">
    <text evidence="4">The sequence shown here is derived from an EMBL/GenBank/DDBJ whole genome shotgun (WGS) entry which is preliminary data.</text>
</comment>
<dbReference type="PANTHER" id="PTHR30163">
    <property type="entry name" value="MEMBRANE-BOUND LYTIC MUREIN TRANSGLYCOSYLASE B"/>
    <property type="match status" value="1"/>
</dbReference>
<dbReference type="RefSeq" id="WP_115515447.1">
    <property type="nucleotide sequence ID" value="NZ_QRGO01000001.1"/>
</dbReference>
<dbReference type="GO" id="GO:0009253">
    <property type="term" value="P:peptidoglycan catabolic process"/>
    <property type="evidence" value="ECO:0007669"/>
    <property type="project" value="TreeGrafter"/>
</dbReference>
<dbReference type="InterPro" id="IPR031304">
    <property type="entry name" value="SLT_2"/>
</dbReference>
<evidence type="ECO:0000256" key="1">
    <source>
        <dbReference type="SAM" id="SignalP"/>
    </source>
</evidence>
<dbReference type="CDD" id="cd13399">
    <property type="entry name" value="Slt35-like"/>
    <property type="match status" value="1"/>
</dbReference>
<dbReference type="Pfam" id="PF01471">
    <property type="entry name" value="PG_binding_1"/>
    <property type="match status" value="1"/>
</dbReference>
<dbReference type="InterPro" id="IPR023346">
    <property type="entry name" value="Lysozyme-like_dom_sf"/>
</dbReference>
<keyword evidence="1" id="KW-0732">Signal</keyword>
<dbReference type="SUPFAM" id="SSF47090">
    <property type="entry name" value="PGBD-like"/>
    <property type="match status" value="1"/>
</dbReference>
<dbReference type="Gene3D" id="1.10.530.10">
    <property type="match status" value="1"/>
</dbReference>
<organism evidence="4 5">
    <name type="scientific">Undibacter mobilis</name>
    <dbReference type="NCBI Taxonomy" id="2292256"/>
    <lineage>
        <taxon>Bacteria</taxon>
        <taxon>Pseudomonadati</taxon>
        <taxon>Pseudomonadota</taxon>
        <taxon>Alphaproteobacteria</taxon>
        <taxon>Hyphomicrobiales</taxon>
        <taxon>Nitrobacteraceae</taxon>
        <taxon>Undibacter</taxon>
    </lineage>
</organism>
<feature type="signal peptide" evidence="1">
    <location>
        <begin position="1"/>
        <end position="22"/>
    </location>
</feature>
<dbReference type="OrthoDB" id="9808544at2"/>
<name>A0A371B7J6_9BRAD</name>
<sequence length="443" mass="49202">MRNTRKLFLAGFLALAAGGGLAAAAGDIEQTGSIPAAAGVDRTDQRAWSGEDGASGHPLMTAAAIRAAVADFPHCIERMWPLAARHRISRESFDRMTARLTPELRIMDLLDSQPEFTKAVWDYLDILVNERRVARGREVLAKYSAQFDAAERAYGVDRYIIAAIWGVETDYGAIGGDRPVLRSTATLACVGRRQRYFRDEFIAALDILHRGDVRPDRFIGSWAGAFGPTQFMPTAFKRYAVDGDHDGRRDVIDSMPDLIASTANNLKKTGWQNGETWGYEVVLPGTLDFMLADRSRVMTIREWERHGISRAGGRAFPRPDDRAFLLVPAGVQGPGFLMLPNFKVIMRYNPSESYALAIGHLADRLRGGGPFVQDWPRYERVLTRAERLELQQLLERHGFDVGEPDGRLGAKTREALRDFQVRIGRIPDGFASAGVLDSLRAGR</sequence>
<dbReference type="Proteomes" id="UP000263993">
    <property type="component" value="Unassembled WGS sequence"/>
</dbReference>
<keyword evidence="5" id="KW-1185">Reference proteome</keyword>
<dbReference type="SUPFAM" id="SSF53955">
    <property type="entry name" value="Lysozyme-like"/>
    <property type="match status" value="1"/>
</dbReference>
<dbReference type="EMBL" id="QRGO01000001">
    <property type="protein sequence ID" value="RDV03423.1"/>
    <property type="molecule type" value="Genomic_DNA"/>
</dbReference>
<dbReference type="Gene3D" id="1.10.8.350">
    <property type="entry name" value="Bacterial muramidase"/>
    <property type="match status" value="1"/>
</dbReference>
<dbReference type="GO" id="GO:0008933">
    <property type="term" value="F:peptidoglycan lytic transglycosylase activity"/>
    <property type="evidence" value="ECO:0007669"/>
    <property type="project" value="TreeGrafter"/>
</dbReference>
<dbReference type="InterPro" id="IPR043426">
    <property type="entry name" value="MltB-like"/>
</dbReference>